<dbReference type="STRING" id="1453497.AT15_08925"/>
<protein>
    <submittedName>
        <fullName evidence="2">Uncharacterized protein</fullName>
    </submittedName>
</protein>
<keyword evidence="3" id="KW-1185">Reference proteome</keyword>
<feature type="transmembrane region" description="Helical" evidence="1">
    <location>
        <begin position="6"/>
        <end position="25"/>
    </location>
</feature>
<dbReference type="OrthoDB" id="47548at2"/>
<feature type="transmembrane region" description="Helical" evidence="1">
    <location>
        <begin position="159"/>
        <end position="175"/>
    </location>
</feature>
<feature type="transmembrane region" description="Helical" evidence="1">
    <location>
        <begin position="69"/>
        <end position="89"/>
    </location>
</feature>
<proteinExistence type="predicted"/>
<evidence type="ECO:0000313" key="3">
    <source>
        <dbReference type="Proteomes" id="UP000077339"/>
    </source>
</evidence>
<comment type="caution">
    <text evidence="2">The sequence shown here is derived from an EMBL/GenBank/DDBJ whole genome shotgun (WGS) entry which is preliminary data.</text>
</comment>
<keyword evidence="1" id="KW-1133">Transmembrane helix</keyword>
<accession>A0A176K1S0</accession>
<keyword evidence="1" id="KW-0812">Transmembrane</keyword>
<gene>
    <name evidence="2" type="ORF">AT15_08925</name>
</gene>
<feature type="transmembrane region" description="Helical" evidence="1">
    <location>
        <begin position="129"/>
        <end position="153"/>
    </location>
</feature>
<evidence type="ECO:0000256" key="1">
    <source>
        <dbReference type="SAM" id="Phobius"/>
    </source>
</evidence>
<dbReference type="Pfam" id="PF04307">
    <property type="entry name" value="YdjM"/>
    <property type="match status" value="1"/>
</dbReference>
<feature type="transmembrane region" description="Helical" evidence="1">
    <location>
        <begin position="95"/>
        <end position="117"/>
    </location>
</feature>
<dbReference type="AlphaFoldDB" id="A0A176K1S0"/>
<name>A0A176K1S0_9BACT</name>
<dbReference type="PATRIC" id="fig|1453497.3.peg.1768"/>
<sequence>MPNFKIHIAAGIYTYPLYLLAFYLISELIKISLDIDPVTITFGFLLYVLGSDLPDIDAGESLARRIAEVLITVIVASAIFAEILLKYVYTVLAEIVPFQFISIPLLFFVSILAGTLISKLLKLFKHRGFLHSIWATLIYGGIVFGTAFSIRSYSLKDSLFLSLAAFFGYNLHRFLDMVMKGG</sequence>
<keyword evidence="1" id="KW-0472">Membrane</keyword>
<organism evidence="2 3">
    <name type="scientific">Kosmotoga arenicorallina S304</name>
    <dbReference type="NCBI Taxonomy" id="1453497"/>
    <lineage>
        <taxon>Bacteria</taxon>
        <taxon>Thermotogati</taxon>
        <taxon>Thermotogota</taxon>
        <taxon>Thermotogae</taxon>
        <taxon>Kosmotogales</taxon>
        <taxon>Kosmotogaceae</taxon>
        <taxon>Kosmotoga</taxon>
    </lineage>
</organism>
<dbReference type="InterPro" id="IPR007404">
    <property type="entry name" value="YdjM-like"/>
</dbReference>
<dbReference type="RefSeq" id="WP_068346917.1">
    <property type="nucleotide sequence ID" value="NZ_JFHK01000005.1"/>
</dbReference>
<reference evidence="2 3" key="1">
    <citation type="submission" date="2014-02" db="EMBL/GenBank/DDBJ databases">
        <title>Kosmotoga genome sequencing.</title>
        <authorList>
            <person name="Pollo S.M."/>
            <person name="Charchuk R."/>
            <person name="Nesbo C.L."/>
        </authorList>
    </citation>
    <scope>NUCLEOTIDE SEQUENCE [LARGE SCALE GENOMIC DNA]</scope>
    <source>
        <strain evidence="2 3">S304</strain>
    </source>
</reference>
<dbReference type="Proteomes" id="UP000077339">
    <property type="component" value="Unassembled WGS sequence"/>
</dbReference>
<evidence type="ECO:0000313" key="2">
    <source>
        <dbReference type="EMBL" id="OAA31088.1"/>
    </source>
</evidence>
<dbReference type="EMBL" id="JFHK01000005">
    <property type="protein sequence ID" value="OAA31088.1"/>
    <property type="molecule type" value="Genomic_DNA"/>
</dbReference>